<feature type="compositionally biased region" description="Low complexity" evidence="11">
    <location>
        <begin position="285"/>
        <end position="299"/>
    </location>
</feature>
<keyword evidence="6" id="KW-0681">Retinal protein</keyword>
<keyword evidence="9 12" id="KW-0472">Membrane</keyword>
<feature type="transmembrane region" description="Helical" evidence="12">
    <location>
        <begin position="43"/>
        <end position="61"/>
    </location>
</feature>
<dbReference type="PANTHER" id="PTHR28286:SF2">
    <property type="entry name" value="BACTERIORHODOPSIN _OPSIN, NOPA (EUROFUNG)"/>
    <property type="match status" value="1"/>
</dbReference>
<keyword evidence="4" id="KW-0716">Sensory transduction</keyword>
<feature type="transmembrane region" description="Helical" evidence="12">
    <location>
        <begin position="204"/>
        <end position="224"/>
    </location>
</feature>
<comment type="similarity">
    <text evidence="2">Belongs to the archaeal/bacterial/fungal opsin family.</text>
</comment>
<keyword evidence="3" id="KW-0600">Photoreceptor protein</keyword>
<dbReference type="PANTHER" id="PTHR28286">
    <property type="match status" value="1"/>
</dbReference>
<dbReference type="Proteomes" id="UP001491310">
    <property type="component" value="Unassembled WGS sequence"/>
</dbReference>
<reference evidence="13 14" key="1">
    <citation type="journal article" date="2024" name="Nat. Commun.">
        <title>Phylogenomics reveals the evolutionary origins of lichenization in chlorophyte algae.</title>
        <authorList>
            <person name="Puginier C."/>
            <person name="Libourel C."/>
            <person name="Otte J."/>
            <person name="Skaloud P."/>
            <person name="Haon M."/>
            <person name="Grisel S."/>
            <person name="Petersen M."/>
            <person name="Berrin J.G."/>
            <person name="Delaux P.M."/>
            <person name="Dal Grande F."/>
            <person name="Keller J."/>
        </authorList>
    </citation>
    <scope>NUCLEOTIDE SEQUENCE [LARGE SCALE GENOMIC DNA]</scope>
    <source>
        <strain evidence="13 14">SAG 216-7</strain>
    </source>
</reference>
<keyword evidence="8" id="KW-0157">Chromophore</keyword>
<evidence type="ECO:0000313" key="13">
    <source>
        <dbReference type="EMBL" id="KAK9916512.1"/>
    </source>
</evidence>
<protein>
    <recommendedName>
        <fullName evidence="15">Family A G protein-coupled receptor-like protein</fullName>
    </recommendedName>
</protein>
<evidence type="ECO:0000256" key="4">
    <source>
        <dbReference type="ARBA" id="ARBA00022606"/>
    </source>
</evidence>
<evidence type="ECO:0000313" key="14">
    <source>
        <dbReference type="Proteomes" id="UP001491310"/>
    </source>
</evidence>
<sequence length="309" mass="32829">MAVHQIGEGGLVMYWITFGLMAFSGLSFAVMTFTRPLNKRSHGYITLAIVTIAAIAYYAMAASGGKALTANPDGNLRDIYYARYIDWFFTTPLLLLDVILLAGLPLGVTLWIVLADVAMIMLGLFGALSTNNYRWGYFGVSCAFFFVVLWGLFFPGAKGARARGGQVPGLYFGLAAYLGLLWFGYPIVWGLAEGSDYISVTAEAASYAGLDIAAKVVFGWAVMLSHPIIGRNQTDGSILVNSTNDPFVASASHVPQRQGMFGGMFGKKRHNNAPLATNEGAPRETGTTTGTTTGTGTTTVGQPGTAAAV</sequence>
<evidence type="ECO:0000256" key="9">
    <source>
        <dbReference type="ARBA" id="ARBA00023136"/>
    </source>
</evidence>
<keyword evidence="7 12" id="KW-1133">Transmembrane helix</keyword>
<organism evidence="13 14">
    <name type="scientific">Coccomyxa subellipsoidea</name>
    <dbReference type="NCBI Taxonomy" id="248742"/>
    <lineage>
        <taxon>Eukaryota</taxon>
        <taxon>Viridiplantae</taxon>
        <taxon>Chlorophyta</taxon>
        <taxon>core chlorophytes</taxon>
        <taxon>Trebouxiophyceae</taxon>
        <taxon>Trebouxiophyceae incertae sedis</taxon>
        <taxon>Coccomyxaceae</taxon>
        <taxon>Coccomyxa</taxon>
    </lineage>
</organism>
<evidence type="ECO:0000256" key="1">
    <source>
        <dbReference type="ARBA" id="ARBA00004141"/>
    </source>
</evidence>
<comment type="subcellular location">
    <subcellularLocation>
        <location evidence="1">Membrane</location>
        <topology evidence="1">Multi-pass membrane protein</topology>
    </subcellularLocation>
</comment>
<accession>A0ABR2YXZ4</accession>
<dbReference type="PROSITE" id="PS00950">
    <property type="entry name" value="BACTERIAL_OPSIN_1"/>
    <property type="match status" value="1"/>
</dbReference>
<comment type="caution">
    <text evidence="13">The sequence shown here is derived from an EMBL/GenBank/DDBJ whole genome shotgun (WGS) entry which is preliminary data.</text>
</comment>
<name>A0ABR2YXZ4_9CHLO</name>
<feature type="transmembrane region" description="Helical" evidence="12">
    <location>
        <begin position="12"/>
        <end position="31"/>
    </location>
</feature>
<dbReference type="SUPFAM" id="SSF81321">
    <property type="entry name" value="Family A G protein-coupled receptor-like"/>
    <property type="match status" value="1"/>
</dbReference>
<dbReference type="Pfam" id="PF01036">
    <property type="entry name" value="Bac_rhodopsin"/>
    <property type="match status" value="1"/>
</dbReference>
<dbReference type="InterPro" id="IPR001425">
    <property type="entry name" value="Arc/bac/fun_rhodopsins"/>
</dbReference>
<feature type="transmembrane region" description="Helical" evidence="12">
    <location>
        <begin position="169"/>
        <end position="192"/>
    </location>
</feature>
<evidence type="ECO:0000256" key="10">
    <source>
        <dbReference type="ARBA" id="ARBA00023170"/>
    </source>
</evidence>
<evidence type="ECO:0000256" key="5">
    <source>
        <dbReference type="ARBA" id="ARBA00022692"/>
    </source>
</evidence>
<dbReference type="PROSITE" id="PS00327">
    <property type="entry name" value="BACTERIAL_OPSIN_RET"/>
    <property type="match status" value="1"/>
</dbReference>
<evidence type="ECO:0000256" key="2">
    <source>
        <dbReference type="ARBA" id="ARBA00008130"/>
    </source>
</evidence>
<proteinExistence type="inferred from homology"/>
<feature type="transmembrane region" description="Helical" evidence="12">
    <location>
        <begin position="135"/>
        <end position="157"/>
    </location>
</feature>
<dbReference type="Gene3D" id="1.20.1070.10">
    <property type="entry name" value="Rhodopsin 7-helix transmembrane proteins"/>
    <property type="match status" value="1"/>
</dbReference>
<evidence type="ECO:0000256" key="6">
    <source>
        <dbReference type="ARBA" id="ARBA00022925"/>
    </source>
</evidence>
<dbReference type="InterPro" id="IPR018229">
    <property type="entry name" value="Rhodopsin_retinal_BS"/>
</dbReference>
<dbReference type="EMBL" id="JALJOT010000003">
    <property type="protein sequence ID" value="KAK9916512.1"/>
    <property type="molecule type" value="Genomic_DNA"/>
</dbReference>
<evidence type="ECO:0000256" key="7">
    <source>
        <dbReference type="ARBA" id="ARBA00022989"/>
    </source>
</evidence>
<evidence type="ECO:0000256" key="8">
    <source>
        <dbReference type="ARBA" id="ARBA00022991"/>
    </source>
</evidence>
<evidence type="ECO:0000256" key="3">
    <source>
        <dbReference type="ARBA" id="ARBA00022543"/>
    </source>
</evidence>
<evidence type="ECO:0008006" key="15">
    <source>
        <dbReference type="Google" id="ProtNLM"/>
    </source>
</evidence>
<evidence type="ECO:0000256" key="11">
    <source>
        <dbReference type="SAM" id="MobiDB-lite"/>
    </source>
</evidence>
<keyword evidence="14" id="KW-1185">Reference proteome</keyword>
<dbReference type="PRINTS" id="PR00251">
    <property type="entry name" value="BACTRLOPSIN"/>
</dbReference>
<feature type="region of interest" description="Disordered" evidence="11">
    <location>
        <begin position="272"/>
        <end position="309"/>
    </location>
</feature>
<keyword evidence="5 12" id="KW-0812">Transmembrane</keyword>
<evidence type="ECO:0000256" key="12">
    <source>
        <dbReference type="SAM" id="Phobius"/>
    </source>
</evidence>
<keyword evidence="10" id="KW-0675">Receptor</keyword>
<gene>
    <name evidence="13" type="ORF">WJX75_003557</name>
</gene>
<dbReference type="SMART" id="SM01021">
    <property type="entry name" value="Bac_rhodopsin"/>
    <property type="match status" value="1"/>
</dbReference>